<dbReference type="InterPro" id="IPR021109">
    <property type="entry name" value="Peptidase_aspartic_dom_sf"/>
</dbReference>
<gene>
    <name evidence="1" type="ORF">Salat_2559900</name>
</gene>
<accession>A0AAE1XTM7</accession>
<dbReference type="PANTHER" id="PTHR12917">
    <property type="entry name" value="ASPARTYL PROTEASE DDI-RELATED"/>
    <property type="match status" value="1"/>
</dbReference>
<dbReference type="EMBL" id="JACGWO010000010">
    <property type="protein sequence ID" value="KAK4417343.1"/>
    <property type="molecule type" value="Genomic_DNA"/>
</dbReference>
<reference evidence="1" key="1">
    <citation type="submission" date="2020-06" db="EMBL/GenBank/DDBJ databases">
        <authorList>
            <person name="Li T."/>
            <person name="Hu X."/>
            <person name="Zhang T."/>
            <person name="Song X."/>
            <person name="Zhang H."/>
            <person name="Dai N."/>
            <person name="Sheng W."/>
            <person name="Hou X."/>
            <person name="Wei L."/>
        </authorList>
    </citation>
    <scope>NUCLEOTIDE SEQUENCE</scope>
    <source>
        <strain evidence="1">3651</strain>
        <tissue evidence="1">Leaf</tissue>
    </source>
</reference>
<dbReference type="Pfam" id="PF13650">
    <property type="entry name" value="Asp_protease_2"/>
    <property type="match status" value="1"/>
</dbReference>
<dbReference type="AlphaFoldDB" id="A0AAE1XTM7"/>
<sequence>MLEEENLFNFLSRLQAWAQTELRTCLLQLLLQTLDAFVAEADEDGSFGVNPLQLLSAMQEKPPKQKDLMYIWVQVNGKEVRTMVDTGTTHNFVADREIQKLGLYLTQHFSRIKAVKYEAKPIQGVASVELKLKNGLRHGYLPCCIDQNQAGCGSRSTRRSS</sequence>
<keyword evidence="2" id="KW-1185">Reference proteome</keyword>
<evidence type="ECO:0000313" key="2">
    <source>
        <dbReference type="Proteomes" id="UP001293254"/>
    </source>
</evidence>
<protein>
    <submittedName>
        <fullName evidence="1">Uncharacterized protein</fullName>
    </submittedName>
</protein>
<name>A0AAE1XTM7_9LAMI</name>
<dbReference type="Gene3D" id="2.40.70.10">
    <property type="entry name" value="Acid Proteases"/>
    <property type="match status" value="1"/>
</dbReference>
<dbReference type="Proteomes" id="UP001293254">
    <property type="component" value="Unassembled WGS sequence"/>
</dbReference>
<dbReference type="SUPFAM" id="SSF50630">
    <property type="entry name" value="Acid proteases"/>
    <property type="match status" value="1"/>
</dbReference>
<reference evidence="1" key="2">
    <citation type="journal article" date="2024" name="Plant">
        <title>Genomic evolution and insights into agronomic trait innovations of Sesamum species.</title>
        <authorList>
            <person name="Miao H."/>
            <person name="Wang L."/>
            <person name="Qu L."/>
            <person name="Liu H."/>
            <person name="Sun Y."/>
            <person name="Le M."/>
            <person name="Wang Q."/>
            <person name="Wei S."/>
            <person name="Zheng Y."/>
            <person name="Lin W."/>
            <person name="Duan Y."/>
            <person name="Cao H."/>
            <person name="Xiong S."/>
            <person name="Wang X."/>
            <person name="Wei L."/>
            <person name="Li C."/>
            <person name="Ma Q."/>
            <person name="Ju M."/>
            <person name="Zhao R."/>
            <person name="Li G."/>
            <person name="Mu C."/>
            <person name="Tian Q."/>
            <person name="Mei H."/>
            <person name="Zhang T."/>
            <person name="Gao T."/>
            <person name="Zhang H."/>
        </authorList>
    </citation>
    <scope>NUCLEOTIDE SEQUENCE</scope>
    <source>
        <strain evidence="1">3651</strain>
    </source>
</reference>
<evidence type="ECO:0000313" key="1">
    <source>
        <dbReference type="EMBL" id="KAK4417343.1"/>
    </source>
</evidence>
<dbReference type="CDD" id="cd00303">
    <property type="entry name" value="retropepsin_like"/>
    <property type="match status" value="1"/>
</dbReference>
<proteinExistence type="predicted"/>
<organism evidence="1 2">
    <name type="scientific">Sesamum alatum</name>
    <dbReference type="NCBI Taxonomy" id="300844"/>
    <lineage>
        <taxon>Eukaryota</taxon>
        <taxon>Viridiplantae</taxon>
        <taxon>Streptophyta</taxon>
        <taxon>Embryophyta</taxon>
        <taxon>Tracheophyta</taxon>
        <taxon>Spermatophyta</taxon>
        <taxon>Magnoliopsida</taxon>
        <taxon>eudicotyledons</taxon>
        <taxon>Gunneridae</taxon>
        <taxon>Pentapetalae</taxon>
        <taxon>asterids</taxon>
        <taxon>lamiids</taxon>
        <taxon>Lamiales</taxon>
        <taxon>Pedaliaceae</taxon>
        <taxon>Sesamum</taxon>
    </lineage>
</organism>
<comment type="caution">
    <text evidence="1">The sequence shown here is derived from an EMBL/GenBank/DDBJ whole genome shotgun (WGS) entry which is preliminary data.</text>
</comment>
<dbReference type="PANTHER" id="PTHR12917:SF18">
    <property type="entry name" value="DNA DAMAGE-INDUCIBLE PROTEIN 1-LIKE"/>
    <property type="match status" value="1"/>
</dbReference>